<reference evidence="2" key="1">
    <citation type="submission" date="2019-04" db="EMBL/GenBank/DDBJ databases">
        <authorList>
            <person name="Alioto T."/>
            <person name="Alioto T."/>
        </authorList>
    </citation>
    <scope>NUCLEOTIDE SEQUENCE [LARGE SCALE GENOMIC DNA]</scope>
</reference>
<evidence type="ECO:0000256" key="1">
    <source>
        <dbReference type="SAM" id="MobiDB-lite"/>
    </source>
</evidence>
<sequence>LPGANVVPAVDPSGSVTPRPPTALWWIAAATGLQTPTAGSKQQKAGLPRRWSETVANSWRSAAHRDWRVSSPGTAPFPVTCLQRVIKASCAACRGSVNSLAEQNPSQETPAKLQAAAAAASAKAQKKKKKNSSAGHEDPEFWP</sequence>
<organism evidence="2 3">
    <name type="scientific">Marmota monax</name>
    <name type="common">Woodchuck</name>
    <dbReference type="NCBI Taxonomy" id="9995"/>
    <lineage>
        <taxon>Eukaryota</taxon>
        <taxon>Metazoa</taxon>
        <taxon>Chordata</taxon>
        <taxon>Craniata</taxon>
        <taxon>Vertebrata</taxon>
        <taxon>Euteleostomi</taxon>
        <taxon>Mammalia</taxon>
        <taxon>Eutheria</taxon>
        <taxon>Euarchontoglires</taxon>
        <taxon>Glires</taxon>
        <taxon>Rodentia</taxon>
        <taxon>Sciuromorpha</taxon>
        <taxon>Sciuridae</taxon>
        <taxon>Xerinae</taxon>
        <taxon>Marmotini</taxon>
        <taxon>Marmota</taxon>
    </lineage>
</organism>
<dbReference type="Proteomes" id="UP000335636">
    <property type="component" value="Unassembled WGS sequence"/>
</dbReference>
<accession>A0A5E4BFN3</accession>
<evidence type="ECO:0000313" key="3">
    <source>
        <dbReference type="Proteomes" id="UP000335636"/>
    </source>
</evidence>
<feature type="non-terminal residue" evidence="2">
    <location>
        <position position="1"/>
    </location>
</feature>
<comment type="caution">
    <text evidence="2">The sequence shown here is derived from an EMBL/GenBank/DDBJ whole genome shotgun (WGS) entry which is preliminary data.</text>
</comment>
<name>A0A5E4BFN3_MARMO</name>
<gene>
    <name evidence="2" type="ORF">MONAX_5E020753</name>
</gene>
<feature type="compositionally biased region" description="Low complexity" evidence="1">
    <location>
        <begin position="111"/>
        <end position="123"/>
    </location>
</feature>
<feature type="region of interest" description="Disordered" evidence="1">
    <location>
        <begin position="101"/>
        <end position="143"/>
    </location>
</feature>
<dbReference type="AlphaFoldDB" id="A0A5E4BFN3"/>
<dbReference type="EMBL" id="CABDUW010000417">
    <property type="protein sequence ID" value="VTJ68195.1"/>
    <property type="molecule type" value="Genomic_DNA"/>
</dbReference>
<protein>
    <submittedName>
        <fullName evidence="2">Uncharacterized protein</fullName>
    </submittedName>
</protein>
<proteinExistence type="predicted"/>
<evidence type="ECO:0000313" key="2">
    <source>
        <dbReference type="EMBL" id="VTJ68195.1"/>
    </source>
</evidence>
<keyword evidence="3" id="KW-1185">Reference proteome</keyword>